<dbReference type="RefSeq" id="XP_062645443.1">
    <property type="nucleotide sequence ID" value="XM_062797150.1"/>
</dbReference>
<accession>A0AAN6Z1M3</accession>
<evidence type="ECO:0008006" key="3">
    <source>
        <dbReference type="Google" id="ProtNLM"/>
    </source>
</evidence>
<comment type="caution">
    <text evidence="1">The sequence shown here is derived from an EMBL/GenBank/DDBJ whole genome shotgun (WGS) entry which is preliminary data.</text>
</comment>
<dbReference type="AlphaFoldDB" id="A0AAN6Z1M3"/>
<sequence length="225" mass="24667">MISPNQTVISHHTLPLLTSETVSFSSTSYLLTVWQWRANANRSSTMEALPTELIHHICTHLCDHCQLPGSFPHAESWGVRRRKAALANLSAASSRLRAIAQPLLFHYFATGNMAPHGYWPDESHAELTLEFAERAKKLPLIIRSAIQRPDLAAKVKALQLVEFGATTAIASGKIGDDSNEMDVLAGCIGPKLEKTRRALPDESRRDSASWNFQAGSGSLISGRTV</sequence>
<dbReference type="Proteomes" id="UP001302602">
    <property type="component" value="Unassembled WGS sequence"/>
</dbReference>
<reference evidence="1" key="2">
    <citation type="submission" date="2023-05" db="EMBL/GenBank/DDBJ databases">
        <authorList>
            <consortium name="Lawrence Berkeley National Laboratory"/>
            <person name="Steindorff A."/>
            <person name="Hensen N."/>
            <person name="Bonometti L."/>
            <person name="Westerberg I."/>
            <person name="Brannstrom I.O."/>
            <person name="Guillou S."/>
            <person name="Cros-Aarteil S."/>
            <person name="Calhoun S."/>
            <person name="Haridas S."/>
            <person name="Kuo A."/>
            <person name="Mondo S."/>
            <person name="Pangilinan J."/>
            <person name="Riley R."/>
            <person name="Labutti K."/>
            <person name="Andreopoulos B."/>
            <person name="Lipzen A."/>
            <person name="Chen C."/>
            <person name="Yanf M."/>
            <person name="Daum C."/>
            <person name="Ng V."/>
            <person name="Clum A."/>
            <person name="Ohm R."/>
            <person name="Martin F."/>
            <person name="Silar P."/>
            <person name="Natvig D."/>
            <person name="Lalanne C."/>
            <person name="Gautier V."/>
            <person name="Ament-Velasquez S.L."/>
            <person name="Kruys A."/>
            <person name="Hutchinson M.I."/>
            <person name="Powell A.J."/>
            <person name="Barry K."/>
            <person name="Miller A.N."/>
            <person name="Grigoriev I.V."/>
            <person name="Debuchy R."/>
            <person name="Gladieux P."/>
            <person name="Thoren M.H."/>
            <person name="Johannesson H."/>
        </authorList>
    </citation>
    <scope>NUCLEOTIDE SEQUENCE</scope>
    <source>
        <strain evidence="1">CBS 731.68</strain>
    </source>
</reference>
<keyword evidence="2" id="KW-1185">Reference proteome</keyword>
<evidence type="ECO:0000313" key="2">
    <source>
        <dbReference type="Proteomes" id="UP001302602"/>
    </source>
</evidence>
<dbReference type="GeneID" id="87833917"/>
<proteinExistence type="predicted"/>
<organism evidence="1 2">
    <name type="scientific">Parathielavia appendiculata</name>
    <dbReference type="NCBI Taxonomy" id="2587402"/>
    <lineage>
        <taxon>Eukaryota</taxon>
        <taxon>Fungi</taxon>
        <taxon>Dikarya</taxon>
        <taxon>Ascomycota</taxon>
        <taxon>Pezizomycotina</taxon>
        <taxon>Sordariomycetes</taxon>
        <taxon>Sordariomycetidae</taxon>
        <taxon>Sordariales</taxon>
        <taxon>Chaetomiaceae</taxon>
        <taxon>Parathielavia</taxon>
    </lineage>
</organism>
<gene>
    <name evidence="1" type="ORF">N657DRAFT_692182</name>
</gene>
<evidence type="ECO:0000313" key="1">
    <source>
        <dbReference type="EMBL" id="KAK4121672.1"/>
    </source>
</evidence>
<name>A0AAN6Z1M3_9PEZI</name>
<dbReference type="EMBL" id="MU853233">
    <property type="protein sequence ID" value="KAK4121672.1"/>
    <property type="molecule type" value="Genomic_DNA"/>
</dbReference>
<reference evidence="1" key="1">
    <citation type="journal article" date="2023" name="Mol. Phylogenet. Evol.">
        <title>Genome-scale phylogeny and comparative genomics of the fungal order Sordariales.</title>
        <authorList>
            <person name="Hensen N."/>
            <person name="Bonometti L."/>
            <person name="Westerberg I."/>
            <person name="Brannstrom I.O."/>
            <person name="Guillou S."/>
            <person name="Cros-Aarteil S."/>
            <person name="Calhoun S."/>
            <person name="Haridas S."/>
            <person name="Kuo A."/>
            <person name="Mondo S."/>
            <person name="Pangilinan J."/>
            <person name="Riley R."/>
            <person name="LaButti K."/>
            <person name="Andreopoulos B."/>
            <person name="Lipzen A."/>
            <person name="Chen C."/>
            <person name="Yan M."/>
            <person name="Daum C."/>
            <person name="Ng V."/>
            <person name="Clum A."/>
            <person name="Steindorff A."/>
            <person name="Ohm R.A."/>
            <person name="Martin F."/>
            <person name="Silar P."/>
            <person name="Natvig D.O."/>
            <person name="Lalanne C."/>
            <person name="Gautier V."/>
            <person name="Ament-Velasquez S.L."/>
            <person name="Kruys A."/>
            <person name="Hutchinson M.I."/>
            <person name="Powell A.J."/>
            <person name="Barry K."/>
            <person name="Miller A.N."/>
            <person name="Grigoriev I.V."/>
            <person name="Debuchy R."/>
            <person name="Gladieux P."/>
            <person name="Hiltunen Thoren M."/>
            <person name="Johannesson H."/>
        </authorList>
    </citation>
    <scope>NUCLEOTIDE SEQUENCE</scope>
    <source>
        <strain evidence="1">CBS 731.68</strain>
    </source>
</reference>
<protein>
    <recommendedName>
        <fullName evidence="3">F-box domain-containing protein</fullName>
    </recommendedName>
</protein>